<evidence type="ECO:0000313" key="3">
    <source>
        <dbReference type="Proteomes" id="UP001597294"/>
    </source>
</evidence>
<dbReference type="Pfam" id="PF03992">
    <property type="entry name" value="ABM"/>
    <property type="match status" value="1"/>
</dbReference>
<organism evidence="2 3">
    <name type="scientific">Kiloniella antarctica</name>
    <dbReference type="NCBI Taxonomy" id="1550907"/>
    <lineage>
        <taxon>Bacteria</taxon>
        <taxon>Pseudomonadati</taxon>
        <taxon>Pseudomonadota</taxon>
        <taxon>Alphaproteobacteria</taxon>
        <taxon>Rhodospirillales</taxon>
        <taxon>Kiloniellaceae</taxon>
        <taxon>Kiloniella</taxon>
    </lineage>
</organism>
<dbReference type="Proteomes" id="UP001597294">
    <property type="component" value="Unassembled WGS sequence"/>
</dbReference>
<dbReference type="GO" id="GO:0004497">
    <property type="term" value="F:monooxygenase activity"/>
    <property type="evidence" value="ECO:0007669"/>
    <property type="project" value="UniProtKB-KW"/>
</dbReference>
<reference evidence="3" key="1">
    <citation type="journal article" date="2019" name="Int. J. Syst. Evol. Microbiol.">
        <title>The Global Catalogue of Microorganisms (GCM) 10K type strain sequencing project: providing services to taxonomists for standard genome sequencing and annotation.</title>
        <authorList>
            <consortium name="The Broad Institute Genomics Platform"/>
            <consortium name="The Broad Institute Genome Sequencing Center for Infectious Disease"/>
            <person name="Wu L."/>
            <person name="Ma J."/>
        </authorList>
    </citation>
    <scope>NUCLEOTIDE SEQUENCE [LARGE SCALE GENOMIC DNA]</scope>
    <source>
        <strain evidence="3">CGMCC 4.7192</strain>
    </source>
</reference>
<keyword evidence="3" id="KW-1185">Reference proteome</keyword>
<keyword evidence="2" id="KW-0560">Oxidoreductase</keyword>
<dbReference type="PANTHER" id="PTHR33336:SF1">
    <property type="entry name" value="(4S)-4-HYDROXY-5-PHOSPHONOOXYPENTANE-2,3-DIONE ISOMERASE"/>
    <property type="match status" value="1"/>
</dbReference>
<gene>
    <name evidence="2" type="ORF">ACFSKO_09735</name>
</gene>
<dbReference type="EC" id="1.-.-.-" evidence="2"/>
<sequence length="97" mass="11306">MFVVLVDFEIIAGFEDCFSEAIKDQANTSLKKEPGCHYFDVCQDPLSSQKFFLYELYCDASAFDTHLKSEHFLSFDKRVTNWVSHKSVRLLNRLKTD</sequence>
<dbReference type="PANTHER" id="PTHR33336">
    <property type="entry name" value="QUINOL MONOOXYGENASE YGIN-RELATED"/>
    <property type="match status" value="1"/>
</dbReference>
<protein>
    <submittedName>
        <fullName evidence="2">Quinol monooxygenase</fullName>
        <ecNumber evidence="2">1.-.-.-</ecNumber>
    </submittedName>
</protein>
<evidence type="ECO:0000313" key="2">
    <source>
        <dbReference type="EMBL" id="MFD2205893.1"/>
    </source>
</evidence>
<name>A0ABW5BLX8_9PROT</name>
<keyword evidence="2" id="KW-0503">Monooxygenase</keyword>
<dbReference type="InterPro" id="IPR011008">
    <property type="entry name" value="Dimeric_a/b-barrel"/>
</dbReference>
<dbReference type="EMBL" id="JBHUII010000004">
    <property type="protein sequence ID" value="MFD2205893.1"/>
    <property type="molecule type" value="Genomic_DNA"/>
</dbReference>
<dbReference type="InterPro" id="IPR050744">
    <property type="entry name" value="AI-2_Isomerase_LsrG"/>
</dbReference>
<dbReference type="RefSeq" id="WP_380250943.1">
    <property type="nucleotide sequence ID" value="NZ_JBHUII010000004.1"/>
</dbReference>
<dbReference type="SUPFAM" id="SSF54909">
    <property type="entry name" value="Dimeric alpha+beta barrel"/>
    <property type="match status" value="1"/>
</dbReference>
<comment type="caution">
    <text evidence="2">The sequence shown here is derived from an EMBL/GenBank/DDBJ whole genome shotgun (WGS) entry which is preliminary data.</text>
</comment>
<proteinExistence type="predicted"/>
<feature type="domain" description="ABM" evidence="1">
    <location>
        <begin position="2"/>
        <end position="92"/>
    </location>
</feature>
<evidence type="ECO:0000259" key="1">
    <source>
        <dbReference type="PROSITE" id="PS51725"/>
    </source>
</evidence>
<dbReference type="Gene3D" id="3.30.70.100">
    <property type="match status" value="1"/>
</dbReference>
<dbReference type="PROSITE" id="PS51725">
    <property type="entry name" value="ABM"/>
    <property type="match status" value="1"/>
</dbReference>
<dbReference type="InterPro" id="IPR007138">
    <property type="entry name" value="ABM_dom"/>
</dbReference>
<accession>A0ABW5BLX8</accession>